<evidence type="ECO:0000313" key="2">
    <source>
        <dbReference type="Proteomes" id="UP000886742"/>
    </source>
</evidence>
<accession>A0A9D1JWY2</accession>
<comment type="caution">
    <text evidence="1">The sequence shown here is derived from an EMBL/GenBank/DDBJ whole genome shotgun (WGS) entry which is preliminary data.</text>
</comment>
<dbReference type="Proteomes" id="UP000886742">
    <property type="component" value="Unassembled WGS sequence"/>
</dbReference>
<gene>
    <name evidence="1" type="ORF">IAD02_03245</name>
</gene>
<organism evidence="1 2">
    <name type="scientific">Candidatus Enterousia intestinigallinarum</name>
    <dbReference type="NCBI Taxonomy" id="2840790"/>
    <lineage>
        <taxon>Bacteria</taxon>
        <taxon>Pseudomonadati</taxon>
        <taxon>Pseudomonadota</taxon>
        <taxon>Alphaproteobacteria</taxon>
        <taxon>Candidatus Enterousia</taxon>
    </lineage>
</organism>
<dbReference type="EMBL" id="DVJI01000012">
    <property type="protein sequence ID" value="HIS70975.1"/>
    <property type="molecule type" value="Genomic_DNA"/>
</dbReference>
<name>A0A9D1JWY2_9PROT</name>
<reference evidence="1" key="1">
    <citation type="submission" date="2020-10" db="EMBL/GenBank/DDBJ databases">
        <authorList>
            <person name="Gilroy R."/>
        </authorList>
    </citation>
    <scope>NUCLEOTIDE SEQUENCE</scope>
    <source>
        <strain evidence="1">ChiGjej3B3-5194</strain>
    </source>
</reference>
<evidence type="ECO:0000313" key="1">
    <source>
        <dbReference type="EMBL" id="HIS70975.1"/>
    </source>
</evidence>
<dbReference type="AlphaFoldDB" id="A0A9D1JWY2"/>
<proteinExistence type="predicted"/>
<protein>
    <submittedName>
        <fullName evidence="1">Uncharacterized protein</fullName>
    </submittedName>
</protein>
<sequence>MDEKFETVQRNFVSYTVAQRFYKQKMISYNARKIARYERLYNENIKYFAQIKQMQQL</sequence>
<reference evidence="1" key="2">
    <citation type="journal article" date="2021" name="PeerJ">
        <title>Extensive microbial diversity within the chicken gut microbiome revealed by metagenomics and culture.</title>
        <authorList>
            <person name="Gilroy R."/>
            <person name="Ravi A."/>
            <person name="Getino M."/>
            <person name="Pursley I."/>
            <person name="Horton D.L."/>
            <person name="Alikhan N.F."/>
            <person name="Baker D."/>
            <person name="Gharbi K."/>
            <person name="Hall N."/>
            <person name="Watson M."/>
            <person name="Adriaenssens E.M."/>
            <person name="Foster-Nyarko E."/>
            <person name="Jarju S."/>
            <person name="Secka A."/>
            <person name="Antonio M."/>
            <person name="Oren A."/>
            <person name="Chaudhuri R.R."/>
            <person name="La Ragione R."/>
            <person name="Hildebrand F."/>
            <person name="Pallen M.J."/>
        </authorList>
    </citation>
    <scope>NUCLEOTIDE SEQUENCE</scope>
    <source>
        <strain evidence="1">ChiGjej3B3-5194</strain>
    </source>
</reference>